<evidence type="ECO:0000256" key="2">
    <source>
        <dbReference type="ARBA" id="ARBA00006247"/>
    </source>
</evidence>
<dbReference type="SUPFAM" id="SSF55031">
    <property type="entry name" value="Bacterial exopeptidase dimerisation domain"/>
    <property type="match status" value="1"/>
</dbReference>
<keyword evidence="7" id="KW-1185">Reference proteome</keyword>
<dbReference type="FunFam" id="3.30.70.360:FF:000001">
    <property type="entry name" value="N-acetyldiaminopimelate deacetylase"/>
    <property type="match status" value="1"/>
</dbReference>
<dbReference type="InterPro" id="IPR002933">
    <property type="entry name" value="Peptidase_M20"/>
</dbReference>
<dbReference type="EMBL" id="JAANBB010000103">
    <property type="protein sequence ID" value="KAF7550230.1"/>
    <property type="molecule type" value="Genomic_DNA"/>
</dbReference>
<dbReference type="PANTHER" id="PTHR11014:SF63">
    <property type="entry name" value="METALLOPEPTIDASE, PUTATIVE (AFU_ORTHOLOGUE AFUA_6G09600)-RELATED"/>
    <property type="match status" value="1"/>
</dbReference>
<feature type="binding site" evidence="4">
    <location>
        <position position="116"/>
    </location>
    <ligand>
        <name>Mn(2+)</name>
        <dbReference type="ChEBI" id="CHEBI:29035"/>
        <label>2</label>
    </ligand>
</feature>
<dbReference type="SUPFAM" id="SSF53187">
    <property type="entry name" value="Zn-dependent exopeptidases"/>
    <property type="match status" value="1"/>
</dbReference>
<dbReference type="Gene3D" id="3.30.70.360">
    <property type="match status" value="1"/>
</dbReference>
<gene>
    <name evidence="6" type="ORF">G7Z17_g5872</name>
</gene>
<comment type="caution">
    <text evidence="6">The sequence shown here is derived from an EMBL/GenBank/DDBJ whole genome shotgun (WGS) entry which is preliminary data.</text>
</comment>
<dbReference type="GO" id="GO:0046872">
    <property type="term" value="F:metal ion binding"/>
    <property type="evidence" value="ECO:0007669"/>
    <property type="project" value="UniProtKB-KW"/>
</dbReference>
<keyword evidence="4" id="KW-0479">Metal-binding</keyword>
<sequence>MTQPSFSALLSKVQLDLAPYEELYKHLHLNPELSNQEKATAETAAAYLAKLNAFEIFPNIGGYGFAAVLKNGPGKTILLRSDLDGLPVKEDTGLPYASTVRQVNLQGEEKSVMHACGHDMHITCLLGAAELLVALKASWSGTLVLVFQPAEERGTGAKAMVDDGLYDKVPVPDYVLGQHLMPLRAGTVGCRPGVIMASADSFKVTLYGRGGHGSAPHRTVDPVIMASNLVVRLQNIVSREIDPNEMAVVTVGSLQAGHAENIIVDHAELGLDIRTLTPAVHKQILASITRMVKAEYIASGAKKEPVIIETRHFPVTDNDVDMAASLATSFTDHFGDSFDPDTPRVNVSEDVSILASSQGKPSLFWFFGGVEPTLWDEKVAAGTVQEDIPSNHSARFAPAIHPTMRTGMDALCVGALTFFRK</sequence>
<protein>
    <recommendedName>
        <fullName evidence="5">Peptidase M20 dimerisation domain-containing protein</fullName>
    </recommendedName>
</protein>
<dbReference type="InterPro" id="IPR017439">
    <property type="entry name" value="Amidohydrolase"/>
</dbReference>
<proteinExistence type="inferred from homology"/>
<dbReference type="InterPro" id="IPR011650">
    <property type="entry name" value="Peptidase_M20_dimer"/>
</dbReference>
<dbReference type="GO" id="GO:0016787">
    <property type="term" value="F:hydrolase activity"/>
    <property type="evidence" value="ECO:0007669"/>
    <property type="project" value="UniProtKB-KW"/>
</dbReference>
<dbReference type="Proteomes" id="UP000722485">
    <property type="component" value="Unassembled WGS sequence"/>
</dbReference>
<dbReference type="Pfam" id="PF07687">
    <property type="entry name" value="M20_dimer"/>
    <property type="match status" value="1"/>
</dbReference>
<comment type="cofactor">
    <cofactor evidence="4">
        <name>Mn(2+)</name>
        <dbReference type="ChEBI" id="CHEBI:29035"/>
    </cofactor>
    <text evidence="4">The Mn(2+) ion enhances activity.</text>
</comment>
<evidence type="ECO:0000313" key="6">
    <source>
        <dbReference type="EMBL" id="KAF7550230.1"/>
    </source>
</evidence>
<comment type="similarity">
    <text evidence="1">Belongs to the peptidase M20 family.</text>
</comment>
<evidence type="ECO:0000313" key="7">
    <source>
        <dbReference type="Proteomes" id="UP000722485"/>
    </source>
</evidence>
<dbReference type="PIRSF" id="PIRSF005962">
    <property type="entry name" value="Pept_M20D_amidohydro"/>
    <property type="match status" value="1"/>
</dbReference>
<comment type="similarity">
    <text evidence="2">Belongs to the peptidase M20A family.</text>
</comment>
<dbReference type="Pfam" id="PF01546">
    <property type="entry name" value="Peptidase_M20"/>
    <property type="match status" value="1"/>
</dbReference>
<evidence type="ECO:0000259" key="5">
    <source>
        <dbReference type="Pfam" id="PF07687"/>
    </source>
</evidence>
<keyword evidence="3" id="KW-0378">Hydrolase</keyword>
<dbReference type="Gene3D" id="3.40.630.10">
    <property type="entry name" value="Zn peptidases"/>
    <property type="match status" value="1"/>
</dbReference>
<dbReference type="PANTHER" id="PTHR11014">
    <property type="entry name" value="PEPTIDASE M20 FAMILY MEMBER"/>
    <property type="match status" value="1"/>
</dbReference>
<accession>A0A9P5HDD7</accession>
<evidence type="ECO:0000256" key="1">
    <source>
        <dbReference type="ARBA" id="ARBA00006153"/>
    </source>
</evidence>
<dbReference type="InterPro" id="IPR036264">
    <property type="entry name" value="Bact_exopeptidase_dim_dom"/>
</dbReference>
<organism evidence="6 7">
    <name type="scientific">Cylindrodendrum hubeiense</name>
    <dbReference type="NCBI Taxonomy" id="595255"/>
    <lineage>
        <taxon>Eukaryota</taxon>
        <taxon>Fungi</taxon>
        <taxon>Dikarya</taxon>
        <taxon>Ascomycota</taxon>
        <taxon>Pezizomycotina</taxon>
        <taxon>Sordariomycetes</taxon>
        <taxon>Hypocreomycetidae</taxon>
        <taxon>Hypocreales</taxon>
        <taxon>Nectriaceae</taxon>
        <taxon>Cylindrodendrum</taxon>
    </lineage>
</organism>
<feature type="binding site" evidence="4">
    <location>
        <position position="179"/>
    </location>
    <ligand>
        <name>Mn(2+)</name>
        <dbReference type="ChEBI" id="CHEBI:29035"/>
        <label>2</label>
    </ligand>
</feature>
<dbReference type="AlphaFoldDB" id="A0A9P5HDD7"/>
<feature type="domain" description="Peptidase M20 dimerisation" evidence="5">
    <location>
        <begin position="200"/>
        <end position="296"/>
    </location>
</feature>
<feature type="binding site" evidence="4">
    <location>
        <position position="118"/>
    </location>
    <ligand>
        <name>Mn(2+)</name>
        <dbReference type="ChEBI" id="CHEBI:29035"/>
        <label>2</label>
    </ligand>
</feature>
<keyword evidence="4" id="KW-0464">Manganese</keyword>
<name>A0A9P5HDD7_9HYPO</name>
<dbReference type="OrthoDB" id="6119954at2759"/>
<evidence type="ECO:0000256" key="3">
    <source>
        <dbReference type="ARBA" id="ARBA00022801"/>
    </source>
</evidence>
<dbReference type="NCBIfam" id="TIGR01891">
    <property type="entry name" value="amidohydrolases"/>
    <property type="match status" value="1"/>
</dbReference>
<reference evidence="6" key="1">
    <citation type="submission" date="2020-03" db="EMBL/GenBank/DDBJ databases">
        <title>Draft Genome Sequence of Cylindrodendrum hubeiense.</title>
        <authorList>
            <person name="Buettner E."/>
            <person name="Kellner H."/>
        </authorList>
    </citation>
    <scope>NUCLEOTIDE SEQUENCE</scope>
    <source>
        <strain evidence="6">IHI 201604</strain>
    </source>
</reference>
<feature type="binding site" evidence="4">
    <location>
        <position position="152"/>
    </location>
    <ligand>
        <name>Mn(2+)</name>
        <dbReference type="ChEBI" id="CHEBI:29035"/>
        <label>2</label>
    </ligand>
</feature>
<evidence type="ECO:0000256" key="4">
    <source>
        <dbReference type="PIRSR" id="PIRSR005962-1"/>
    </source>
</evidence>